<gene>
    <name evidence="2" type="ORF">AAF712_002901</name>
</gene>
<accession>A0ABR3A9I3</accession>
<feature type="compositionally biased region" description="Low complexity" evidence="1">
    <location>
        <begin position="476"/>
        <end position="494"/>
    </location>
</feature>
<sequence>MPSHKTSSFRDLRRATDTRSLRSGTPTETSTTRAESPSSVPIGSQMHPSPKLSAAMLSALQLNDRTIASDVDLGAEEAEEPELGHYRVDITAQVDYFEETPARNMAGRTGLVKKTLVVKIAEMHLYGDRCHITLTLNIPGGGLQFAHVIPVSFSKWKVMSLTLSDLQPETGSCFCSAPQIRLIEWVVGQPFNSLNIHSSRLLWLLTPDMHWSIDHGLFKLVPTSDVLKAIWTWLQEIEKLHQGKLDNSCIPQHLQRDKVFPPGNWSFHLIPILAHREFVVPRLQLKAAVERPALATKSIGKHQFTFRPINVPLEIPQDYDRGDAVPDQDEKWWATTGNLKYTRATGQIENFLYPKSDEKYANPVLELPQCPVMVTLSAAFWLLKLKNEVEKEKEIIDGNKVPKTHFRIRDWVDPSRTEHRMLLTTVFRIADFVQSQRAPGDKRSGAGDFPDDVTESQALKTIMEVNSTTTPSRAPSQRSTRSTTLAASSSAGDTASHDMPPPPEVPLPRPRTASNTSQGSGRYVLRSSNRTSATDTFNAGASSRPPAGLGANATAPEIPQRSRAASNASQTDVQAILQPSHKPLRLRTASDASERASRPTTRSQTSQLDVGSSAEAGTAVSTVESAITSPIPSLKRRAKSQGSQARSKRGRLNDGADAKAKARAQVQLELGSEEGDEP</sequence>
<dbReference type="Proteomes" id="UP001437256">
    <property type="component" value="Unassembled WGS sequence"/>
</dbReference>
<feature type="compositionally biased region" description="Basic and acidic residues" evidence="1">
    <location>
        <begin position="651"/>
        <end position="660"/>
    </location>
</feature>
<evidence type="ECO:0000313" key="2">
    <source>
        <dbReference type="EMBL" id="KAL0070004.1"/>
    </source>
</evidence>
<feature type="compositionally biased region" description="Polar residues" evidence="1">
    <location>
        <begin position="619"/>
        <end position="631"/>
    </location>
</feature>
<feature type="compositionally biased region" description="Basic and acidic residues" evidence="1">
    <location>
        <begin position="8"/>
        <end position="20"/>
    </location>
</feature>
<organism evidence="2 3">
    <name type="scientific">Marasmius tenuissimus</name>
    <dbReference type="NCBI Taxonomy" id="585030"/>
    <lineage>
        <taxon>Eukaryota</taxon>
        <taxon>Fungi</taxon>
        <taxon>Dikarya</taxon>
        <taxon>Basidiomycota</taxon>
        <taxon>Agaricomycotina</taxon>
        <taxon>Agaricomycetes</taxon>
        <taxon>Agaricomycetidae</taxon>
        <taxon>Agaricales</taxon>
        <taxon>Marasmiineae</taxon>
        <taxon>Marasmiaceae</taxon>
        <taxon>Marasmius</taxon>
    </lineage>
</organism>
<proteinExistence type="predicted"/>
<dbReference type="EMBL" id="JBBXMP010000009">
    <property type="protein sequence ID" value="KAL0070004.1"/>
    <property type="molecule type" value="Genomic_DNA"/>
</dbReference>
<feature type="compositionally biased region" description="Polar residues" evidence="1">
    <location>
        <begin position="598"/>
        <end position="610"/>
    </location>
</feature>
<keyword evidence="3" id="KW-1185">Reference proteome</keyword>
<feature type="region of interest" description="Disordered" evidence="1">
    <location>
        <begin position="1"/>
        <end position="48"/>
    </location>
</feature>
<feature type="compositionally biased region" description="Polar residues" evidence="1">
    <location>
        <begin position="512"/>
        <end position="541"/>
    </location>
</feature>
<feature type="compositionally biased region" description="Polar residues" evidence="1">
    <location>
        <begin position="464"/>
        <end position="475"/>
    </location>
</feature>
<feature type="compositionally biased region" description="Pro residues" evidence="1">
    <location>
        <begin position="499"/>
        <end position="509"/>
    </location>
</feature>
<protein>
    <submittedName>
        <fullName evidence="2">Uncharacterized protein</fullName>
    </submittedName>
</protein>
<name>A0ABR3A9I3_9AGAR</name>
<evidence type="ECO:0000313" key="3">
    <source>
        <dbReference type="Proteomes" id="UP001437256"/>
    </source>
</evidence>
<comment type="caution">
    <text evidence="2">The sequence shown here is derived from an EMBL/GenBank/DDBJ whole genome shotgun (WGS) entry which is preliminary data.</text>
</comment>
<feature type="region of interest" description="Disordered" evidence="1">
    <location>
        <begin position="464"/>
        <end position="678"/>
    </location>
</feature>
<evidence type="ECO:0000256" key="1">
    <source>
        <dbReference type="SAM" id="MobiDB-lite"/>
    </source>
</evidence>
<reference evidence="2 3" key="1">
    <citation type="submission" date="2024-05" db="EMBL/GenBank/DDBJ databases">
        <title>A draft genome resource for the thread blight pathogen Marasmius tenuissimus strain MS-2.</title>
        <authorList>
            <person name="Yulfo-Soto G.E."/>
            <person name="Baruah I.K."/>
            <person name="Amoako-Attah I."/>
            <person name="Bukari Y."/>
            <person name="Meinhardt L.W."/>
            <person name="Bailey B.A."/>
            <person name="Cohen S.P."/>
        </authorList>
    </citation>
    <scope>NUCLEOTIDE SEQUENCE [LARGE SCALE GENOMIC DNA]</scope>
    <source>
        <strain evidence="2 3">MS-2</strain>
    </source>
</reference>
<feature type="compositionally biased region" description="Polar residues" evidence="1">
    <location>
        <begin position="563"/>
        <end position="573"/>
    </location>
</feature>
<feature type="compositionally biased region" description="Polar residues" evidence="1">
    <location>
        <begin position="21"/>
        <end position="42"/>
    </location>
</feature>